<keyword evidence="3" id="KW-1185">Reference proteome</keyword>
<evidence type="ECO:0000313" key="2">
    <source>
        <dbReference type="Ensembl" id="ENSFHEP00000030120.1"/>
    </source>
</evidence>
<protein>
    <submittedName>
        <fullName evidence="2">Uncharacterized protein</fullName>
    </submittedName>
</protein>
<dbReference type="Proteomes" id="UP000265000">
    <property type="component" value="Unplaced"/>
</dbReference>
<name>A0A3Q2UI13_FUNHE</name>
<accession>A0A3Q2UI13</accession>
<proteinExistence type="predicted"/>
<feature type="region of interest" description="Disordered" evidence="1">
    <location>
        <begin position="188"/>
        <end position="220"/>
    </location>
</feature>
<evidence type="ECO:0000256" key="1">
    <source>
        <dbReference type="SAM" id="MobiDB-lite"/>
    </source>
</evidence>
<dbReference type="AlphaFoldDB" id="A0A3Q2UI13"/>
<sequence length="220" mass="23767">YKVSCSHRAVTAQSFSLSVLSLVHFCCRHRRQHGSSGCFQVSCAAYSSVVHVFGLVLTKHPYLNRSSWICLLLFSIAACAPAKKGHLNAGYFSGGSGSRRVRPGSDGASFGFTSGVGSNVGSPAAQDAGISQMIAGLMGLRPYGSRPLLQFHWSSPQVPLDMVEKRPVYPSSLIIHSNNGYQRARDFRSDSKYTKETFDNIPQPGAPQNPDSGSKGQQRL</sequence>
<feature type="compositionally biased region" description="Basic and acidic residues" evidence="1">
    <location>
        <begin position="188"/>
        <end position="198"/>
    </location>
</feature>
<reference evidence="2" key="2">
    <citation type="submission" date="2025-09" db="UniProtKB">
        <authorList>
            <consortium name="Ensembl"/>
        </authorList>
    </citation>
    <scope>IDENTIFICATION</scope>
</reference>
<feature type="compositionally biased region" description="Polar residues" evidence="1">
    <location>
        <begin position="209"/>
        <end position="220"/>
    </location>
</feature>
<organism evidence="2 3">
    <name type="scientific">Fundulus heteroclitus</name>
    <name type="common">Killifish</name>
    <name type="synonym">Mummichog</name>
    <dbReference type="NCBI Taxonomy" id="8078"/>
    <lineage>
        <taxon>Eukaryota</taxon>
        <taxon>Metazoa</taxon>
        <taxon>Chordata</taxon>
        <taxon>Craniata</taxon>
        <taxon>Vertebrata</taxon>
        <taxon>Euteleostomi</taxon>
        <taxon>Actinopterygii</taxon>
        <taxon>Neopterygii</taxon>
        <taxon>Teleostei</taxon>
        <taxon>Neoteleostei</taxon>
        <taxon>Acanthomorphata</taxon>
        <taxon>Ovalentaria</taxon>
        <taxon>Atherinomorphae</taxon>
        <taxon>Cyprinodontiformes</taxon>
        <taxon>Fundulidae</taxon>
        <taxon>Fundulus</taxon>
    </lineage>
</organism>
<dbReference type="GeneTree" id="ENSGT01000000215004"/>
<evidence type="ECO:0000313" key="3">
    <source>
        <dbReference type="Proteomes" id="UP000265000"/>
    </source>
</evidence>
<reference evidence="2" key="1">
    <citation type="submission" date="2025-08" db="UniProtKB">
        <authorList>
            <consortium name="Ensembl"/>
        </authorList>
    </citation>
    <scope>IDENTIFICATION</scope>
</reference>
<dbReference type="Ensembl" id="ENSFHET00000021332.1">
    <property type="protein sequence ID" value="ENSFHEP00000030120.1"/>
    <property type="gene ID" value="ENSFHEG00000015218.1"/>
</dbReference>